<keyword evidence="2 5" id="KW-0863">Zinc-finger</keyword>
<dbReference type="PROSITE" id="PS50950">
    <property type="entry name" value="ZF_THAP"/>
    <property type="match status" value="1"/>
</dbReference>
<feature type="domain" description="THAP-type" evidence="7">
    <location>
        <begin position="29"/>
        <end position="121"/>
    </location>
</feature>
<dbReference type="Proteomes" id="UP000821866">
    <property type="component" value="Chromosome 7"/>
</dbReference>
<dbReference type="SMART" id="SM00980">
    <property type="entry name" value="THAP"/>
    <property type="match status" value="1"/>
</dbReference>
<dbReference type="SUPFAM" id="SSF57716">
    <property type="entry name" value="Glucocorticoid receptor-like (DNA-binding domain)"/>
    <property type="match status" value="1"/>
</dbReference>
<reference evidence="8" key="1">
    <citation type="journal article" date="2020" name="Cell">
        <title>Large-Scale Comparative Analyses of Tick Genomes Elucidate Their Genetic Diversity and Vector Capacities.</title>
        <authorList>
            <consortium name="Tick Genome and Microbiome Consortium (TIGMIC)"/>
            <person name="Jia N."/>
            <person name="Wang J."/>
            <person name="Shi W."/>
            <person name="Du L."/>
            <person name="Sun Y."/>
            <person name="Zhan W."/>
            <person name="Jiang J.F."/>
            <person name="Wang Q."/>
            <person name="Zhang B."/>
            <person name="Ji P."/>
            <person name="Bell-Sakyi L."/>
            <person name="Cui X.M."/>
            <person name="Yuan T.T."/>
            <person name="Jiang B.G."/>
            <person name="Yang W.F."/>
            <person name="Lam T.T."/>
            <person name="Chang Q.C."/>
            <person name="Ding S.J."/>
            <person name="Wang X.J."/>
            <person name="Zhu J.G."/>
            <person name="Ruan X.D."/>
            <person name="Zhao L."/>
            <person name="Wei J.T."/>
            <person name="Ye R.Z."/>
            <person name="Que T.C."/>
            <person name="Du C.H."/>
            <person name="Zhou Y.H."/>
            <person name="Cheng J.X."/>
            <person name="Dai P.F."/>
            <person name="Guo W.B."/>
            <person name="Han X.H."/>
            <person name="Huang E.J."/>
            <person name="Li L.F."/>
            <person name="Wei W."/>
            <person name="Gao Y.C."/>
            <person name="Liu J.Z."/>
            <person name="Shao H.Z."/>
            <person name="Wang X."/>
            <person name="Wang C.C."/>
            <person name="Yang T.C."/>
            <person name="Huo Q.B."/>
            <person name="Li W."/>
            <person name="Chen H.Y."/>
            <person name="Chen S.E."/>
            <person name="Zhou L.G."/>
            <person name="Ni X.B."/>
            <person name="Tian J.H."/>
            <person name="Sheng Y."/>
            <person name="Liu T."/>
            <person name="Pan Y.S."/>
            <person name="Xia L.Y."/>
            <person name="Li J."/>
            <person name="Zhao F."/>
            <person name="Cao W.C."/>
        </authorList>
    </citation>
    <scope>NUCLEOTIDE SEQUENCE</scope>
    <source>
        <strain evidence="8">Rmic-2018</strain>
    </source>
</reference>
<proteinExistence type="predicted"/>
<keyword evidence="6" id="KW-0732">Signal</keyword>
<dbReference type="GO" id="GO:0003677">
    <property type="term" value="F:DNA binding"/>
    <property type="evidence" value="ECO:0007669"/>
    <property type="project" value="UniProtKB-UniRule"/>
</dbReference>
<reference evidence="8" key="2">
    <citation type="submission" date="2021-09" db="EMBL/GenBank/DDBJ databases">
        <authorList>
            <person name="Jia N."/>
            <person name="Wang J."/>
            <person name="Shi W."/>
            <person name="Du L."/>
            <person name="Sun Y."/>
            <person name="Zhan W."/>
            <person name="Jiang J."/>
            <person name="Wang Q."/>
            <person name="Zhang B."/>
            <person name="Ji P."/>
            <person name="Sakyi L.B."/>
            <person name="Cui X."/>
            <person name="Yuan T."/>
            <person name="Jiang B."/>
            <person name="Yang W."/>
            <person name="Lam T.T.-Y."/>
            <person name="Chang Q."/>
            <person name="Ding S."/>
            <person name="Wang X."/>
            <person name="Zhu J."/>
            <person name="Ruan X."/>
            <person name="Zhao L."/>
            <person name="Wei J."/>
            <person name="Que T."/>
            <person name="Du C."/>
            <person name="Cheng J."/>
            <person name="Dai P."/>
            <person name="Han X."/>
            <person name="Huang E."/>
            <person name="Gao Y."/>
            <person name="Liu J."/>
            <person name="Shao H."/>
            <person name="Ye R."/>
            <person name="Li L."/>
            <person name="Wei W."/>
            <person name="Wang X."/>
            <person name="Wang C."/>
            <person name="Huo Q."/>
            <person name="Li W."/>
            <person name="Guo W."/>
            <person name="Chen H."/>
            <person name="Chen S."/>
            <person name="Zhou L."/>
            <person name="Zhou L."/>
            <person name="Ni X."/>
            <person name="Tian J."/>
            <person name="Zhou Y."/>
            <person name="Sheng Y."/>
            <person name="Liu T."/>
            <person name="Pan Y."/>
            <person name="Xia L."/>
            <person name="Li J."/>
            <person name="Zhao F."/>
            <person name="Cao W."/>
        </authorList>
    </citation>
    <scope>NUCLEOTIDE SEQUENCE</scope>
    <source>
        <strain evidence="8">Rmic-2018</strain>
        <tissue evidence="8">Larvae</tissue>
    </source>
</reference>
<dbReference type="Pfam" id="PF05485">
    <property type="entry name" value="THAP"/>
    <property type="match status" value="1"/>
</dbReference>
<evidence type="ECO:0000256" key="1">
    <source>
        <dbReference type="ARBA" id="ARBA00022723"/>
    </source>
</evidence>
<evidence type="ECO:0000256" key="6">
    <source>
        <dbReference type="SAM" id="SignalP"/>
    </source>
</evidence>
<feature type="signal peptide" evidence="6">
    <location>
        <begin position="1"/>
        <end position="20"/>
    </location>
</feature>
<keyword evidence="9" id="KW-1185">Reference proteome</keyword>
<accession>A0A9J6DI88</accession>
<keyword evidence="4 5" id="KW-0238">DNA-binding</keyword>
<comment type="caution">
    <text evidence="8">The sequence shown here is derived from an EMBL/GenBank/DDBJ whole genome shotgun (WGS) entry which is preliminary data.</text>
</comment>
<feature type="chain" id="PRO_5039914294" description="THAP-type domain-containing protein" evidence="6">
    <location>
        <begin position="21"/>
        <end position="175"/>
    </location>
</feature>
<sequence length="175" mass="20187">MRGTRFILCSVLSLFELTKCPRGNVRSTIARISYRAVNSRYRSCKTNFSLFRAPNKRERLQQWARNIKRGEKTQDDACVVCERHFELSFIERTFKISIQAKVEEISRDLPLLAKEAVPTVFPDPPKYFSKPLSQKRKRDAPPLWSSGQAARLLTCMSRVRIPAAATAFLMETEML</sequence>
<evidence type="ECO:0000313" key="8">
    <source>
        <dbReference type="EMBL" id="KAH8021775.1"/>
    </source>
</evidence>
<evidence type="ECO:0000259" key="7">
    <source>
        <dbReference type="PROSITE" id="PS50950"/>
    </source>
</evidence>
<dbReference type="EMBL" id="JABSTU010000009">
    <property type="protein sequence ID" value="KAH8021775.1"/>
    <property type="molecule type" value="Genomic_DNA"/>
</dbReference>
<evidence type="ECO:0000256" key="2">
    <source>
        <dbReference type="ARBA" id="ARBA00022771"/>
    </source>
</evidence>
<organism evidence="8 9">
    <name type="scientific">Rhipicephalus microplus</name>
    <name type="common">Cattle tick</name>
    <name type="synonym">Boophilus microplus</name>
    <dbReference type="NCBI Taxonomy" id="6941"/>
    <lineage>
        <taxon>Eukaryota</taxon>
        <taxon>Metazoa</taxon>
        <taxon>Ecdysozoa</taxon>
        <taxon>Arthropoda</taxon>
        <taxon>Chelicerata</taxon>
        <taxon>Arachnida</taxon>
        <taxon>Acari</taxon>
        <taxon>Parasitiformes</taxon>
        <taxon>Ixodida</taxon>
        <taxon>Ixodoidea</taxon>
        <taxon>Ixodidae</taxon>
        <taxon>Rhipicephalinae</taxon>
        <taxon>Rhipicephalus</taxon>
        <taxon>Boophilus</taxon>
    </lineage>
</organism>
<evidence type="ECO:0000256" key="4">
    <source>
        <dbReference type="ARBA" id="ARBA00023125"/>
    </source>
</evidence>
<keyword evidence="3" id="KW-0862">Zinc</keyword>
<gene>
    <name evidence="8" type="ORF">HPB51_016854</name>
</gene>
<evidence type="ECO:0000313" key="9">
    <source>
        <dbReference type="Proteomes" id="UP000821866"/>
    </source>
</evidence>
<dbReference type="AlphaFoldDB" id="A0A9J6DI88"/>
<evidence type="ECO:0000256" key="3">
    <source>
        <dbReference type="ARBA" id="ARBA00022833"/>
    </source>
</evidence>
<evidence type="ECO:0000256" key="5">
    <source>
        <dbReference type="PROSITE-ProRule" id="PRU00309"/>
    </source>
</evidence>
<keyword evidence="1" id="KW-0479">Metal-binding</keyword>
<dbReference type="InterPro" id="IPR006612">
    <property type="entry name" value="THAP_Znf"/>
</dbReference>
<dbReference type="SMART" id="SM00692">
    <property type="entry name" value="DM3"/>
    <property type="match status" value="1"/>
</dbReference>
<name>A0A9J6DI88_RHIMP</name>
<dbReference type="GO" id="GO:0008270">
    <property type="term" value="F:zinc ion binding"/>
    <property type="evidence" value="ECO:0007669"/>
    <property type="project" value="UniProtKB-KW"/>
</dbReference>
<protein>
    <recommendedName>
        <fullName evidence="7">THAP-type domain-containing protein</fullName>
    </recommendedName>
</protein>